<reference evidence="1 2" key="1">
    <citation type="submission" date="2015-01" db="EMBL/GenBank/DDBJ databases">
        <title>Evolution of Trichinella species and genotypes.</title>
        <authorList>
            <person name="Korhonen P.K."/>
            <person name="Edoardo P."/>
            <person name="Giuseppe L.R."/>
            <person name="Gasser R.B."/>
        </authorList>
    </citation>
    <scope>NUCLEOTIDE SEQUENCE [LARGE SCALE GENOMIC DNA]</scope>
    <source>
        <strain evidence="1">ISS470</strain>
    </source>
</reference>
<comment type="caution">
    <text evidence="1">The sequence shown here is derived from an EMBL/GenBank/DDBJ whole genome shotgun (WGS) entry which is preliminary data.</text>
</comment>
<keyword evidence="2" id="KW-1185">Reference proteome</keyword>
<proteinExistence type="predicted"/>
<sequence length="39" mass="4264">MNTDPEALYLFERSRGSRLIETAGLPTGLPFSSASFSFP</sequence>
<name>A0A0V1DLV9_TRIPS</name>
<dbReference type="EMBL" id="JYDT01003393">
    <property type="protein sequence ID" value="KRY62437.1"/>
    <property type="molecule type" value="Genomic_DNA"/>
</dbReference>
<dbReference type="AlphaFoldDB" id="A0A0V1DLV9"/>
<protein>
    <submittedName>
        <fullName evidence="1">Uncharacterized protein</fullName>
    </submittedName>
</protein>
<gene>
    <name evidence="1" type="ORF">T4D_8086</name>
</gene>
<organism evidence="1 2">
    <name type="scientific">Trichinella pseudospiralis</name>
    <name type="common">Parasitic roundworm</name>
    <dbReference type="NCBI Taxonomy" id="6337"/>
    <lineage>
        <taxon>Eukaryota</taxon>
        <taxon>Metazoa</taxon>
        <taxon>Ecdysozoa</taxon>
        <taxon>Nematoda</taxon>
        <taxon>Enoplea</taxon>
        <taxon>Dorylaimia</taxon>
        <taxon>Trichinellida</taxon>
        <taxon>Trichinellidae</taxon>
        <taxon>Trichinella</taxon>
    </lineage>
</organism>
<evidence type="ECO:0000313" key="2">
    <source>
        <dbReference type="Proteomes" id="UP000054995"/>
    </source>
</evidence>
<dbReference type="Proteomes" id="UP000054995">
    <property type="component" value="Unassembled WGS sequence"/>
</dbReference>
<evidence type="ECO:0000313" key="1">
    <source>
        <dbReference type="EMBL" id="KRY62437.1"/>
    </source>
</evidence>
<accession>A0A0V1DLV9</accession>